<dbReference type="AlphaFoldDB" id="A0A0E9SCA1"/>
<sequence>MMAHTNRSTVQIQTSSCRIYSFKK</sequence>
<dbReference type="EMBL" id="GBXM01070419">
    <property type="protein sequence ID" value="JAH38158.1"/>
    <property type="molecule type" value="Transcribed_RNA"/>
</dbReference>
<reference evidence="1" key="2">
    <citation type="journal article" date="2015" name="Fish Shellfish Immunol.">
        <title>Early steps in the European eel (Anguilla anguilla)-Vibrio vulnificus interaction in the gills: Role of the RtxA13 toxin.</title>
        <authorList>
            <person name="Callol A."/>
            <person name="Pajuelo D."/>
            <person name="Ebbesson L."/>
            <person name="Teles M."/>
            <person name="MacKenzie S."/>
            <person name="Amaro C."/>
        </authorList>
    </citation>
    <scope>NUCLEOTIDE SEQUENCE</scope>
</reference>
<reference evidence="1" key="1">
    <citation type="submission" date="2014-11" db="EMBL/GenBank/DDBJ databases">
        <authorList>
            <person name="Amaro Gonzalez C."/>
        </authorList>
    </citation>
    <scope>NUCLEOTIDE SEQUENCE</scope>
</reference>
<protein>
    <submittedName>
        <fullName evidence="1">Uncharacterized protein</fullName>
    </submittedName>
</protein>
<accession>A0A0E9SCA1</accession>
<name>A0A0E9SCA1_ANGAN</name>
<proteinExistence type="predicted"/>
<organism evidence="1">
    <name type="scientific">Anguilla anguilla</name>
    <name type="common">European freshwater eel</name>
    <name type="synonym">Muraena anguilla</name>
    <dbReference type="NCBI Taxonomy" id="7936"/>
    <lineage>
        <taxon>Eukaryota</taxon>
        <taxon>Metazoa</taxon>
        <taxon>Chordata</taxon>
        <taxon>Craniata</taxon>
        <taxon>Vertebrata</taxon>
        <taxon>Euteleostomi</taxon>
        <taxon>Actinopterygii</taxon>
        <taxon>Neopterygii</taxon>
        <taxon>Teleostei</taxon>
        <taxon>Anguilliformes</taxon>
        <taxon>Anguillidae</taxon>
        <taxon>Anguilla</taxon>
    </lineage>
</organism>
<evidence type="ECO:0000313" key="1">
    <source>
        <dbReference type="EMBL" id="JAH38158.1"/>
    </source>
</evidence>